<dbReference type="SUPFAM" id="SSF161098">
    <property type="entry name" value="MetI-like"/>
    <property type="match status" value="1"/>
</dbReference>
<comment type="caution">
    <text evidence="9">The sequence shown here is derived from an EMBL/GenBank/DDBJ whole genome shotgun (WGS) entry which is preliminary data.</text>
</comment>
<protein>
    <submittedName>
        <fullName evidence="9">Sugar ABC transporter permease</fullName>
    </submittedName>
</protein>
<dbReference type="GO" id="GO:0005886">
    <property type="term" value="C:plasma membrane"/>
    <property type="evidence" value="ECO:0007669"/>
    <property type="project" value="UniProtKB-SubCell"/>
</dbReference>
<evidence type="ECO:0000256" key="2">
    <source>
        <dbReference type="ARBA" id="ARBA00022448"/>
    </source>
</evidence>
<dbReference type="OrthoDB" id="34224at2"/>
<name>A0A9E5MIM1_9MICO</name>
<keyword evidence="6 7" id="KW-0472">Membrane</keyword>
<evidence type="ECO:0000313" key="10">
    <source>
        <dbReference type="Proteomes" id="UP000818266"/>
    </source>
</evidence>
<dbReference type="Gene3D" id="1.10.3720.10">
    <property type="entry name" value="MetI-like"/>
    <property type="match status" value="1"/>
</dbReference>
<dbReference type="AlphaFoldDB" id="A0A9E5MIM1"/>
<feature type="transmembrane region" description="Helical" evidence="7">
    <location>
        <begin position="169"/>
        <end position="195"/>
    </location>
</feature>
<reference evidence="9 10" key="1">
    <citation type="submission" date="2020-03" db="EMBL/GenBank/DDBJ databases">
        <title>Chryseoglobus sp. isolated from a deep-sea seamount.</title>
        <authorList>
            <person name="Zhang D.-C."/>
        </authorList>
    </citation>
    <scope>NUCLEOTIDE SEQUENCE [LARGE SCALE GENOMIC DNA]</scope>
    <source>
        <strain evidence="9 10">KN1116</strain>
    </source>
</reference>
<feature type="domain" description="ABC transmembrane type-1" evidence="8">
    <location>
        <begin position="88"/>
        <end position="295"/>
    </location>
</feature>
<sequence>MHGGSARRSPEANSRLRAPARWRGISETALARLFLAPSITVMVLVVVFPILYALVTSLNAYTRRQREGFAGLDNYVEVLSSGVFWQALSFTAVFTVTSVGLEFIIGLGFALIMNRALRGRGIVRATILIPWIIPTVMAGQMWAFMFNITPGSINGLLGLGDFNWLGQSGWAAGTVIIADVWKTAPFAALLLLAGLQTIPSEMYESAKVDGATSIQRFWYITLPLLRPAILVALLFRTVDALRVYDLPEVMTGGAFGTESLSMLVQQYIVETPDPGVGSALSTLTFMLVLAIGVIFVRAIGSHLVFGERSR</sequence>
<feature type="transmembrane region" description="Helical" evidence="7">
    <location>
        <begin position="33"/>
        <end position="55"/>
    </location>
</feature>
<evidence type="ECO:0000256" key="5">
    <source>
        <dbReference type="ARBA" id="ARBA00022989"/>
    </source>
</evidence>
<feature type="transmembrane region" description="Helical" evidence="7">
    <location>
        <begin position="83"/>
        <end position="113"/>
    </location>
</feature>
<gene>
    <name evidence="9" type="ORF">FK219_012170</name>
</gene>
<dbReference type="Proteomes" id="UP000818266">
    <property type="component" value="Unassembled WGS sequence"/>
</dbReference>
<dbReference type="EMBL" id="VIKT02000027">
    <property type="protein sequence ID" value="NHF63980.1"/>
    <property type="molecule type" value="Genomic_DNA"/>
</dbReference>
<keyword evidence="10" id="KW-1185">Reference proteome</keyword>
<organism evidence="9 10">
    <name type="scientific">Microcella pacifica</name>
    <dbReference type="NCBI Taxonomy" id="2591847"/>
    <lineage>
        <taxon>Bacteria</taxon>
        <taxon>Bacillati</taxon>
        <taxon>Actinomycetota</taxon>
        <taxon>Actinomycetes</taxon>
        <taxon>Micrococcales</taxon>
        <taxon>Microbacteriaceae</taxon>
        <taxon>Microcella</taxon>
    </lineage>
</organism>
<feature type="transmembrane region" description="Helical" evidence="7">
    <location>
        <begin position="283"/>
        <end position="305"/>
    </location>
</feature>
<comment type="similarity">
    <text evidence="7">Belongs to the binding-protein-dependent transport system permease family.</text>
</comment>
<dbReference type="InterPro" id="IPR000515">
    <property type="entry name" value="MetI-like"/>
</dbReference>
<dbReference type="PANTHER" id="PTHR43005:SF2">
    <property type="entry name" value="INTEGRAL MEMBRANE SUGAR TRANSPORT PROTEIN"/>
    <property type="match status" value="1"/>
</dbReference>
<dbReference type="CDD" id="cd06261">
    <property type="entry name" value="TM_PBP2"/>
    <property type="match status" value="1"/>
</dbReference>
<keyword evidence="5 7" id="KW-1133">Transmembrane helix</keyword>
<evidence type="ECO:0000256" key="6">
    <source>
        <dbReference type="ARBA" id="ARBA00023136"/>
    </source>
</evidence>
<keyword evidence="4 7" id="KW-0812">Transmembrane</keyword>
<evidence type="ECO:0000313" key="9">
    <source>
        <dbReference type="EMBL" id="NHF63980.1"/>
    </source>
</evidence>
<evidence type="ECO:0000256" key="1">
    <source>
        <dbReference type="ARBA" id="ARBA00004651"/>
    </source>
</evidence>
<dbReference type="InterPro" id="IPR035906">
    <property type="entry name" value="MetI-like_sf"/>
</dbReference>
<feature type="transmembrane region" description="Helical" evidence="7">
    <location>
        <begin position="125"/>
        <end position="149"/>
    </location>
</feature>
<evidence type="ECO:0000259" key="8">
    <source>
        <dbReference type="PROSITE" id="PS50928"/>
    </source>
</evidence>
<dbReference type="PANTHER" id="PTHR43005">
    <property type="entry name" value="BLR7065 PROTEIN"/>
    <property type="match status" value="1"/>
</dbReference>
<keyword evidence="3" id="KW-1003">Cell membrane</keyword>
<keyword evidence="2 7" id="KW-0813">Transport</keyword>
<accession>A0A9E5MIM1</accession>
<evidence type="ECO:0000256" key="7">
    <source>
        <dbReference type="RuleBase" id="RU363032"/>
    </source>
</evidence>
<proteinExistence type="inferred from homology"/>
<evidence type="ECO:0000256" key="3">
    <source>
        <dbReference type="ARBA" id="ARBA00022475"/>
    </source>
</evidence>
<feature type="transmembrane region" description="Helical" evidence="7">
    <location>
        <begin position="216"/>
        <end position="235"/>
    </location>
</feature>
<comment type="subcellular location">
    <subcellularLocation>
        <location evidence="1 7">Cell membrane</location>
        <topology evidence="1 7">Multi-pass membrane protein</topology>
    </subcellularLocation>
</comment>
<evidence type="ECO:0000256" key="4">
    <source>
        <dbReference type="ARBA" id="ARBA00022692"/>
    </source>
</evidence>
<dbReference type="Pfam" id="PF00528">
    <property type="entry name" value="BPD_transp_1"/>
    <property type="match status" value="1"/>
</dbReference>
<dbReference type="PROSITE" id="PS50928">
    <property type="entry name" value="ABC_TM1"/>
    <property type="match status" value="1"/>
</dbReference>
<dbReference type="GO" id="GO:0055085">
    <property type="term" value="P:transmembrane transport"/>
    <property type="evidence" value="ECO:0007669"/>
    <property type="project" value="InterPro"/>
</dbReference>